<protein>
    <submittedName>
        <fullName evidence="1">Uncharacterized protein</fullName>
    </submittedName>
</protein>
<reference evidence="1 2" key="1">
    <citation type="submission" date="2019-05" db="EMBL/GenBank/DDBJ databases">
        <title>Another draft genome of Portunus trituberculatus and its Hox gene families provides insights of decapod evolution.</title>
        <authorList>
            <person name="Jeong J.-H."/>
            <person name="Song I."/>
            <person name="Kim S."/>
            <person name="Choi T."/>
            <person name="Kim D."/>
            <person name="Ryu S."/>
            <person name="Kim W."/>
        </authorList>
    </citation>
    <scope>NUCLEOTIDE SEQUENCE [LARGE SCALE GENOMIC DNA]</scope>
    <source>
        <tissue evidence="1">Muscle</tissue>
    </source>
</reference>
<proteinExistence type="predicted"/>
<keyword evidence="2" id="KW-1185">Reference proteome</keyword>
<dbReference type="EMBL" id="VSRR010019299">
    <property type="protein sequence ID" value="MPC62096.1"/>
    <property type="molecule type" value="Genomic_DNA"/>
</dbReference>
<gene>
    <name evidence="1" type="ORF">E2C01_056178</name>
</gene>
<organism evidence="1 2">
    <name type="scientific">Portunus trituberculatus</name>
    <name type="common">Swimming crab</name>
    <name type="synonym">Neptunus trituberculatus</name>
    <dbReference type="NCBI Taxonomy" id="210409"/>
    <lineage>
        <taxon>Eukaryota</taxon>
        <taxon>Metazoa</taxon>
        <taxon>Ecdysozoa</taxon>
        <taxon>Arthropoda</taxon>
        <taxon>Crustacea</taxon>
        <taxon>Multicrustacea</taxon>
        <taxon>Malacostraca</taxon>
        <taxon>Eumalacostraca</taxon>
        <taxon>Eucarida</taxon>
        <taxon>Decapoda</taxon>
        <taxon>Pleocyemata</taxon>
        <taxon>Brachyura</taxon>
        <taxon>Eubrachyura</taxon>
        <taxon>Portunoidea</taxon>
        <taxon>Portunidae</taxon>
        <taxon>Portuninae</taxon>
        <taxon>Portunus</taxon>
    </lineage>
</organism>
<evidence type="ECO:0000313" key="1">
    <source>
        <dbReference type="EMBL" id="MPC62096.1"/>
    </source>
</evidence>
<dbReference type="Proteomes" id="UP000324222">
    <property type="component" value="Unassembled WGS sequence"/>
</dbReference>
<evidence type="ECO:0000313" key="2">
    <source>
        <dbReference type="Proteomes" id="UP000324222"/>
    </source>
</evidence>
<sequence>MLNNSSAFLISEHNWHALFQNQPQAAVHQSSRSAALAAAAPLLVTATLLTGHLTSAHLTSLSTYR</sequence>
<dbReference type="AlphaFoldDB" id="A0A5B7GWW1"/>
<name>A0A5B7GWW1_PORTR</name>
<accession>A0A5B7GWW1</accession>
<comment type="caution">
    <text evidence="1">The sequence shown here is derived from an EMBL/GenBank/DDBJ whole genome shotgun (WGS) entry which is preliminary data.</text>
</comment>